<dbReference type="GO" id="GO:0006598">
    <property type="term" value="P:polyamine catabolic process"/>
    <property type="evidence" value="ECO:0007669"/>
    <property type="project" value="TreeGrafter"/>
</dbReference>
<dbReference type="KEGG" id="hmn:HM131_05670"/>
<dbReference type="InterPro" id="IPR011697">
    <property type="entry name" value="Peptidase_C26"/>
</dbReference>
<protein>
    <submittedName>
        <fullName evidence="1">Uncharacterized protein</fullName>
    </submittedName>
</protein>
<keyword evidence="2" id="KW-1185">Reference proteome</keyword>
<reference evidence="1 2" key="1">
    <citation type="submission" date="2017-04" db="EMBL/GenBank/DDBJ databases">
        <title>The whole genome sequencing and assembly of Halobacillus mangrovi strain.</title>
        <authorList>
            <person name="Lee S.-J."/>
            <person name="Park M.-K."/>
            <person name="Kim J.-Y."/>
            <person name="Lee Y.-J."/>
            <person name="Yi H."/>
            <person name="Bahn Y.-S."/>
            <person name="Kim J.F."/>
            <person name="Lee D.-W."/>
        </authorList>
    </citation>
    <scope>NUCLEOTIDE SEQUENCE [LARGE SCALE GENOMIC DNA]</scope>
    <source>
        <strain evidence="1 2">KTB 131</strain>
    </source>
</reference>
<dbReference type="InterPro" id="IPR044668">
    <property type="entry name" value="PuuD-like"/>
</dbReference>
<sequence>MLGVFLLKPWIGITVHVDDGKSDDLYPQHPLMYIESDYIKAIEVHGMHPILLPVLDDTSEIESYLSKLDGLLVTGGGYLNLDKPLPSSPDLSGTGDTRYSFEFVLLQQALNAGLPILGVCRGMQMLNEVHGGTLENLCSDHHHQEVLGIESDILTHSIELKKESKLSEILGSDYIDVNSRHRQKIFSLGNGLREVGWSSKDRVIEAIESENKSWVFGLQFHPEQLYKRDPRWSSLFNDLKRAAKQYSQTKLKKEKVY</sequence>
<gene>
    <name evidence="1" type="ORF">HM131_05670</name>
</gene>
<dbReference type="Proteomes" id="UP000192527">
    <property type="component" value="Chromosome"/>
</dbReference>
<dbReference type="PANTHER" id="PTHR43235">
    <property type="entry name" value="GLUTAMINE AMIDOTRANSFERASE PB2B2.05-RELATED"/>
    <property type="match status" value="1"/>
</dbReference>
<accession>A0A1W5ZSV7</accession>
<dbReference type="SUPFAM" id="SSF52317">
    <property type="entry name" value="Class I glutamine amidotransferase-like"/>
    <property type="match status" value="1"/>
</dbReference>
<name>A0A1W5ZSV7_9BACI</name>
<dbReference type="Gene3D" id="3.40.50.880">
    <property type="match status" value="1"/>
</dbReference>
<dbReference type="PANTHER" id="PTHR43235:SF1">
    <property type="entry name" value="GLUTAMINE AMIDOTRANSFERASE PB2B2.05-RELATED"/>
    <property type="match status" value="1"/>
</dbReference>
<dbReference type="PROSITE" id="PS51273">
    <property type="entry name" value="GATASE_TYPE_1"/>
    <property type="match status" value="1"/>
</dbReference>
<dbReference type="EMBL" id="CP020772">
    <property type="protein sequence ID" value="ARI76355.1"/>
    <property type="molecule type" value="Genomic_DNA"/>
</dbReference>
<proteinExistence type="predicted"/>
<evidence type="ECO:0000313" key="2">
    <source>
        <dbReference type="Proteomes" id="UP000192527"/>
    </source>
</evidence>
<dbReference type="GO" id="GO:0005829">
    <property type="term" value="C:cytosol"/>
    <property type="evidence" value="ECO:0007669"/>
    <property type="project" value="TreeGrafter"/>
</dbReference>
<dbReference type="GO" id="GO:0033969">
    <property type="term" value="F:gamma-glutamyl-gamma-aminobutyrate hydrolase activity"/>
    <property type="evidence" value="ECO:0007669"/>
    <property type="project" value="TreeGrafter"/>
</dbReference>
<evidence type="ECO:0000313" key="1">
    <source>
        <dbReference type="EMBL" id="ARI76355.1"/>
    </source>
</evidence>
<dbReference type="Pfam" id="PF07722">
    <property type="entry name" value="Peptidase_C26"/>
    <property type="match status" value="1"/>
</dbReference>
<dbReference type="InterPro" id="IPR029062">
    <property type="entry name" value="Class_I_gatase-like"/>
</dbReference>
<dbReference type="STRING" id="402384.HM131_05670"/>
<dbReference type="OrthoDB" id="9813383at2"/>
<dbReference type="CDD" id="cd01745">
    <property type="entry name" value="GATase1_2"/>
    <property type="match status" value="1"/>
</dbReference>
<dbReference type="AlphaFoldDB" id="A0A1W5ZSV7"/>
<organism evidence="1 2">
    <name type="scientific">Halobacillus mangrovi</name>
    <dbReference type="NCBI Taxonomy" id="402384"/>
    <lineage>
        <taxon>Bacteria</taxon>
        <taxon>Bacillati</taxon>
        <taxon>Bacillota</taxon>
        <taxon>Bacilli</taxon>
        <taxon>Bacillales</taxon>
        <taxon>Bacillaceae</taxon>
        <taxon>Halobacillus</taxon>
    </lineage>
</organism>